<keyword evidence="12 15" id="KW-0472">Membrane</keyword>
<dbReference type="Pfam" id="PF02411">
    <property type="entry name" value="MerT"/>
    <property type="match status" value="1"/>
</dbReference>
<dbReference type="EMBL" id="JXXZ01000006">
    <property type="protein sequence ID" value="KJZ00434.1"/>
    <property type="molecule type" value="Genomic_DNA"/>
</dbReference>
<evidence type="ECO:0000256" key="14">
    <source>
        <dbReference type="ARBA" id="ARBA00045720"/>
    </source>
</evidence>
<evidence type="ECO:0000256" key="13">
    <source>
        <dbReference type="ARBA" id="ARBA00030934"/>
    </source>
</evidence>
<dbReference type="OrthoDB" id="9813737at2"/>
<keyword evidence="10" id="KW-0476">Mercury</keyword>
<evidence type="ECO:0000256" key="5">
    <source>
        <dbReference type="ARBA" id="ARBA00022466"/>
    </source>
</evidence>
<evidence type="ECO:0000256" key="2">
    <source>
        <dbReference type="ARBA" id="ARBA00008224"/>
    </source>
</evidence>
<evidence type="ECO:0000256" key="4">
    <source>
        <dbReference type="ARBA" id="ARBA00022448"/>
    </source>
</evidence>
<reference evidence="16 17" key="1">
    <citation type="journal article" date="2015" name="BMC Genomics">
        <title>Genome mining reveals unlocked bioactive potential of marine Gram-negative bacteria.</title>
        <authorList>
            <person name="Machado H."/>
            <person name="Sonnenschein E.C."/>
            <person name="Melchiorsen J."/>
            <person name="Gram L."/>
        </authorList>
    </citation>
    <scope>NUCLEOTIDE SEQUENCE [LARGE SCALE GENOMIC DNA]</scope>
    <source>
        <strain evidence="16 17">S3137</strain>
    </source>
</reference>
<keyword evidence="6" id="KW-1003">Cell membrane</keyword>
<evidence type="ECO:0000256" key="6">
    <source>
        <dbReference type="ARBA" id="ARBA00022475"/>
    </source>
</evidence>
<dbReference type="GO" id="GO:0015097">
    <property type="term" value="F:mercury ion transmembrane transporter activity"/>
    <property type="evidence" value="ECO:0007669"/>
    <property type="project" value="InterPro"/>
</dbReference>
<keyword evidence="8 15" id="KW-0812">Transmembrane</keyword>
<evidence type="ECO:0000256" key="11">
    <source>
        <dbReference type="ARBA" id="ARBA00022989"/>
    </source>
</evidence>
<dbReference type="Proteomes" id="UP000033664">
    <property type="component" value="Unassembled WGS sequence"/>
</dbReference>
<proteinExistence type="inferred from homology"/>
<evidence type="ECO:0000256" key="3">
    <source>
        <dbReference type="ARBA" id="ARBA00017053"/>
    </source>
</evidence>
<feature type="transmembrane region" description="Helical" evidence="15">
    <location>
        <begin position="52"/>
        <end position="69"/>
    </location>
</feature>
<dbReference type="GO" id="GO:0046872">
    <property type="term" value="F:metal ion binding"/>
    <property type="evidence" value="ECO:0007669"/>
    <property type="project" value="UniProtKB-KW"/>
</dbReference>
<dbReference type="PATRIC" id="fig|151081.8.peg.2838"/>
<dbReference type="InterPro" id="IPR003457">
    <property type="entry name" value="Transprt_MerT"/>
</dbReference>
<evidence type="ECO:0000256" key="7">
    <source>
        <dbReference type="ARBA" id="ARBA00022519"/>
    </source>
</evidence>
<evidence type="ECO:0000256" key="12">
    <source>
        <dbReference type="ARBA" id="ARBA00023136"/>
    </source>
</evidence>
<organism evidence="16 17">
    <name type="scientific">Pseudoalteromonas ruthenica</name>
    <dbReference type="NCBI Taxonomy" id="151081"/>
    <lineage>
        <taxon>Bacteria</taxon>
        <taxon>Pseudomonadati</taxon>
        <taxon>Pseudomonadota</taxon>
        <taxon>Gammaproteobacteria</taxon>
        <taxon>Alteromonadales</taxon>
        <taxon>Pseudoalteromonadaceae</taxon>
        <taxon>Pseudoalteromonas</taxon>
    </lineage>
</organism>
<evidence type="ECO:0000313" key="16">
    <source>
        <dbReference type="EMBL" id="KJZ00434.1"/>
    </source>
</evidence>
<dbReference type="AlphaFoldDB" id="A0A0F4PZH3"/>
<keyword evidence="9" id="KW-0479">Metal-binding</keyword>
<keyword evidence="5" id="KW-0475">Mercuric resistance</keyword>
<evidence type="ECO:0000313" key="17">
    <source>
        <dbReference type="Proteomes" id="UP000033664"/>
    </source>
</evidence>
<comment type="caution">
    <text evidence="16">The sequence shown here is derived from an EMBL/GenBank/DDBJ whole genome shotgun (WGS) entry which is preliminary data.</text>
</comment>
<dbReference type="Gene3D" id="1.10.287.910">
    <property type="entry name" value="bacterial mercury transporter, merf"/>
    <property type="match status" value="1"/>
</dbReference>
<keyword evidence="4" id="KW-0813">Transport</keyword>
<evidence type="ECO:0000256" key="15">
    <source>
        <dbReference type="SAM" id="Phobius"/>
    </source>
</evidence>
<keyword evidence="11 15" id="KW-1133">Transmembrane helix</keyword>
<evidence type="ECO:0000256" key="10">
    <source>
        <dbReference type="ARBA" id="ARBA00022914"/>
    </source>
</evidence>
<evidence type="ECO:0000256" key="1">
    <source>
        <dbReference type="ARBA" id="ARBA00004429"/>
    </source>
</evidence>
<comment type="function">
    <text evidence="14">Involved in mercury resistance. Probably transfers a mercuric ion from the periplasmic Hg(2+)-binding protein MerP to the cytoplasmic mercuric reductase MerA.</text>
</comment>
<evidence type="ECO:0000256" key="9">
    <source>
        <dbReference type="ARBA" id="ARBA00022723"/>
    </source>
</evidence>
<feature type="transmembrane region" description="Helical" evidence="15">
    <location>
        <begin position="12"/>
        <end position="40"/>
    </location>
</feature>
<dbReference type="GO" id="GO:0005886">
    <property type="term" value="C:plasma membrane"/>
    <property type="evidence" value="ECO:0007669"/>
    <property type="project" value="UniProtKB-SubCell"/>
</dbReference>
<sequence length="115" mass="12586">MAKNDTSLPLVGGIAAAIGAGLCCAGPLVLLLLGVSGSWIGNLTVLESYRPIFILLVLVLFSFAGWKVYRPIEECEPGTACAMPQVRKRRQIIFWVTAFIALILVTSNYWIIWFA</sequence>
<name>A0A0F4PZH3_9GAMM</name>
<evidence type="ECO:0000256" key="8">
    <source>
        <dbReference type="ARBA" id="ARBA00022692"/>
    </source>
</evidence>
<keyword evidence="17" id="KW-1185">Reference proteome</keyword>
<feature type="transmembrane region" description="Helical" evidence="15">
    <location>
        <begin position="92"/>
        <end position="112"/>
    </location>
</feature>
<dbReference type="GeneID" id="58228235"/>
<keyword evidence="7" id="KW-0997">Cell inner membrane</keyword>
<dbReference type="RefSeq" id="WP_045980003.1">
    <property type="nucleotide sequence ID" value="NZ_JXXY01000015.1"/>
</dbReference>
<accession>A0A0F4PZH3</accession>
<comment type="similarity">
    <text evidence="2">Belongs to the MerT family.</text>
</comment>
<gene>
    <name evidence="16" type="ORF">TW72_07025</name>
</gene>
<comment type="subcellular location">
    <subcellularLocation>
        <location evidence="1">Cell inner membrane</location>
        <topology evidence="1">Multi-pass membrane protein</topology>
    </subcellularLocation>
</comment>
<protein>
    <recommendedName>
        <fullName evidence="3">Mercuric transport protein MerT</fullName>
    </recommendedName>
    <alternativeName>
        <fullName evidence="13">Mercury ion transport protein</fullName>
    </alternativeName>
</protein>